<feature type="compositionally biased region" description="Basic and acidic residues" evidence="1">
    <location>
        <begin position="7"/>
        <end position="32"/>
    </location>
</feature>
<dbReference type="AlphaFoldDB" id="A0A448WFJ4"/>
<organism evidence="2 3">
    <name type="scientific">Protopolystoma xenopodis</name>
    <dbReference type="NCBI Taxonomy" id="117903"/>
    <lineage>
        <taxon>Eukaryota</taxon>
        <taxon>Metazoa</taxon>
        <taxon>Spiralia</taxon>
        <taxon>Lophotrochozoa</taxon>
        <taxon>Platyhelminthes</taxon>
        <taxon>Monogenea</taxon>
        <taxon>Polyopisthocotylea</taxon>
        <taxon>Polystomatidea</taxon>
        <taxon>Polystomatidae</taxon>
        <taxon>Protopolystoma</taxon>
    </lineage>
</organism>
<reference evidence="2" key="1">
    <citation type="submission" date="2018-11" db="EMBL/GenBank/DDBJ databases">
        <authorList>
            <consortium name="Pathogen Informatics"/>
        </authorList>
    </citation>
    <scope>NUCLEOTIDE SEQUENCE</scope>
</reference>
<evidence type="ECO:0000313" key="2">
    <source>
        <dbReference type="EMBL" id="VEL10526.1"/>
    </source>
</evidence>
<evidence type="ECO:0000256" key="1">
    <source>
        <dbReference type="SAM" id="MobiDB-lite"/>
    </source>
</evidence>
<feature type="compositionally biased region" description="Polar residues" evidence="1">
    <location>
        <begin position="131"/>
        <end position="156"/>
    </location>
</feature>
<evidence type="ECO:0000313" key="3">
    <source>
        <dbReference type="Proteomes" id="UP000784294"/>
    </source>
</evidence>
<dbReference type="Proteomes" id="UP000784294">
    <property type="component" value="Unassembled WGS sequence"/>
</dbReference>
<feature type="region of interest" description="Disordered" evidence="1">
    <location>
        <begin position="1"/>
        <end position="36"/>
    </location>
</feature>
<sequence length="156" mass="16768">MSGLDPVKNELAETGRERLSERTRKPVGERARQNGLMREAARSVERTTCLFLSLALSGGGRGTGVCFRAYGREGESVKYSAFGSVLRQGADETEERSCAEKLSSLFSSVVEEDTESSCSTDGLMAPVQAHRQPSQLPFSVASNPAATSTSRASERT</sequence>
<comment type="caution">
    <text evidence="2">The sequence shown here is derived from an EMBL/GenBank/DDBJ whole genome shotgun (WGS) entry which is preliminary data.</text>
</comment>
<protein>
    <submittedName>
        <fullName evidence="2">Uncharacterized protein</fullName>
    </submittedName>
</protein>
<feature type="region of interest" description="Disordered" evidence="1">
    <location>
        <begin position="130"/>
        <end position="156"/>
    </location>
</feature>
<gene>
    <name evidence="2" type="ORF">PXEA_LOCUS3966</name>
</gene>
<accession>A0A448WFJ4</accession>
<name>A0A448WFJ4_9PLAT</name>
<dbReference type="EMBL" id="CAAALY010009271">
    <property type="protein sequence ID" value="VEL10526.1"/>
    <property type="molecule type" value="Genomic_DNA"/>
</dbReference>
<keyword evidence="3" id="KW-1185">Reference proteome</keyword>
<proteinExistence type="predicted"/>